<gene>
    <name evidence="2" type="ORF">EV356DRAFT_528996</name>
</gene>
<organism evidence="2 3">
    <name type="scientific">Viridothelium virens</name>
    <name type="common">Speckled blister lichen</name>
    <name type="synonym">Trypethelium virens</name>
    <dbReference type="NCBI Taxonomy" id="1048519"/>
    <lineage>
        <taxon>Eukaryota</taxon>
        <taxon>Fungi</taxon>
        <taxon>Dikarya</taxon>
        <taxon>Ascomycota</taxon>
        <taxon>Pezizomycotina</taxon>
        <taxon>Dothideomycetes</taxon>
        <taxon>Dothideomycetes incertae sedis</taxon>
        <taxon>Trypetheliales</taxon>
        <taxon>Trypetheliaceae</taxon>
        <taxon>Viridothelium</taxon>
    </lineage>
</organism>
<protein>
    <recommendedName>
        <fullName evidence="4">C2H2-type domain-containing protein</fullName>
    </recommendedName>
</protein>
<evidence type="ECO:0000313" key="3">
    <source>
        <dbReference type="Proteomes" id="UP000800092"/>
    </source>
</evidence>
<name>A0A6A6HM81_VIRVR</name>
<accession>A0A6A6HM81</accession>
<sequence>MLLDSYRPVYDDSFRPGGGFDVRMGREPPQSERDGPERRSGYVRRWEYLNSTHWIQPSSSRRSFTNANMYGISSNGVPRICRGCGHAFRSGGKLFNHLATGCNPISSGIGSSWRLPFPNPAYHPFESSQNEPTFRIRGAAKRLEGIVMKRLKRPLLETNTEQAISGNHAKRRRVQSLEPTPLAVRNDEYPEGSTRNTPPYSISPSGALPLLEDACVVVRTDVLGESSLSHNEHPARASMISNTEAQRFVADVGMEHASSEIL</sequence>
<evidence type="ECO:0008006" key="4">
    <source>
        <dbReference type="Google" id="ProtNLM"/>
    </source>
</evidence>
<dbReference type="EMBL" id="ML991775">
    <property type="protein sequence ID" value="KAF2238540.1"/>
    <property type="molecule type" value="Genomic_DNA"/>
</dbReference>
<feature type="region of interest" description="Disordered" evidence="1">
    <location>
        <begin position="17"/>
        <end position="39"/>
    </location>
</feature>
<feature type="compositionally biased region" description="Basic and acidic residues" evidence="1">
    <location>
        <begin position="23"/>
        <end position="39"/>
    </location>
</feature>
<dbReference type="AlphaFoldDB" id="A0A6A6HM81"/>
<evidence type="ECO:0000313" key="2">
    <source>
        <dbReference type="EMBL" id="KAF2238540.1"/>
    </source>
</evidence>
<evidence type="ECO:0000256" key="1">
    <source>
        <dbReference type="SAM" id="MobiDB-lite"/>
    </source>
</evidence>
<dbReference type="Proteomes" id="UP000800092">
    <property type="component" value="Unassembled WGS sequence"/>
</dbReference>
<proteinExistence type="predicted"/>
<reference evidence="2" key="1">
    <citation type="journal article" date="2020" name="Stud. Mycol.">
        <title>101 Dothideomycetes genomes: a test case for predicting lifestyles and emergence of pathogens.</title>
        <authorList>
            <person name="Haridas S."/>
            <person name="Albert R."/>
            <person name="Binder M."/>
            <person name="Bloem J."/>
            <person name="Labutti K."/>
            <person name="Salamov A."/>
            <person name="Andreopoulos B."/>
            <person name="Baker S."/>
            <person name="Barry K."/>
            <person name="Bills G."/>
            <person name="Bluhm B."/>
            <person name="Cannon C."/>
            <person name="Castanera R."/>
            <person name="Culley D."/>
            <person name="Daum C."/>
            <person name="Ezra D."/>
            <person name="Gonzalez J."/>
            <person name="Henrissat B."/>
            <person name="Kuo A."/>
            <person name="Liang C."/>
            <person name="Lipzen A."/>
            <person name="Lutzoni F."/>
            <person name="Magnuson J."/>
            <person name="Mondo S."/>
            <person name="Nolan M."/>
            <person name="Ohm R."/>
            <person name="Pangilinan J."/>
            <person name="Park H.-J."/>
            <person name="Ramirez L."/>
            <person name="Alfaro M."/>
            <person name="Sun H."/>
            <person name="Tritt A."/>
            <person name="Yoshinaga Y."/>
            <person name="Zwiers L.-H."/>
            <person name="Turgeon B."/>
            <person name="Goodwin S."/>
            <person name="Spatafora J."/>
            <person name="Crous P."/>
            <person name="Grigoriev I."/>
        </authorList>
    </citation>
    <scope>NUCLEOTIDE SEQUENCE</scope>
    <source>
        <strain evidence="2">Tuck. ex Michener</strain>
    </source>
</reference>
<keyword evidence="3" id="KW-1185">Reference proteome</keyword>